<reference evidence="3 4" key="1">
    <citation type="submission" date="2024-04" db="EMBL/GenBank/DDBJ databases">
        <title>Luteolibacter sp. isolated from soil.</title>
        <authorList>
            <person name="An J."/>
        </authorList>
    </citation>
    <scope>NUCLEOTIDE SEQUENCE [LARGE SCALE GENOMIC DNA]</scope>
    <source>
        <strain evidence="3 4">Y139</strain>
    </source>
</reference>
<proteinExistence type="inferred from homology"/>
<dbReference type="PANTHER" id="PTHR35401">
    <property type="entry name" value="COPG FAMILY HELIX-TURN-HELIX PROTEIN-RELATED-RELATED"/>
    <property type="match status" value="1"/>
</dbReference>
<keyword evidence="4" id="KW-1185">Reference proteome</keyword>
<evidence type="ECO:0000313" key="3">
    <source>
        <dbReference type="EMBL" id="MEK7953554.1"/>
    </source>
</evidence>
<dbReference type="PANTHER" id="PTHR35401:SF2">
    <property type="entry name" value="ABC-TYPE TRANSPORT SYSTEM"/>
    <property type="match status" value="1"/>
</dbReference>
<name>A0ABU9B2Z8_9BACT</name>
<dbReference type="InterPro" id="IPR014795">
    <property type="entry name" value="TacA_1-like"/>
</dbReference>
<evidence type="ECO:0000256" key="2">
    <source>
        <dbReference type="ARBA" id="ARBA00049988"/>
    </source>
</evidence>
<accession>A0ABU9B2Z8</accession>
<dbReference type="EMBL" id="JBBUKT010000012">
    <property type="protein sequence ID" value="MEK7953554.1"/>
    <property type="molecule type" value="Genomic_DNA"/>
</dbReference>
<dbReference type="SUPFAM" id="SSF47598">
    <property type="entry name" value="Ribbon-helix-helix"/>
    <property type="match status" value="1"/>
</dbReference>
<dbReference type="RefSeq" id="WP_341407320.1">
    <property type="nucleotide sequence ID" value="NZ_JBBUKT010000012.1"/>
</dbReference>
<dbReference type="InterPro" id="IPR010985">
    <property type="entry name" value="Ribbon_hlx_hlx"/>
</dbReference>
<comment type="similarity">
    <text evidence="2">Belongs to the TacA antitoxin family.</text>
</comment>
<evidence type="ECO:0000313" key="4">
    <source>
        <dbReference type="Proteomes" id="UP001371305"/>
    </source>
</evidence>
<protein>
    <submittedName>
        <fullName evidence="3">DUF1778 domain-containing protein</fullName>
    </submittedName>
</protein>
<keyword evidence="1" id="KW-1277">Toxin-antitoxin system</keyword>
<evidence type="ECO:0000256" key="1">
    <source>
        <dbReference type="ARBA" id="ARBA00022649"/>
    </source>
</evidence>
<dbReference type="Gene3D" id="1.20.5.780">
    <property type="entry name" value="Single helix bin"/>
    <property type="match status" value="1"/>
</dbReference>
<dbReference type="Proteomes" id="UP001371305">
    <property type="component" value="Unassembled WGS sequence"/>
</dbReference>
<organism evidence="3 4">
    <name type="scientific">Luteolibacter soli</name>
    <dbReference type="NCBI Taxonomy" id="3135280"/>
    <lineage>
        <taxon>Bacteria</taxon>
        <taxon>Pseudomonadati</taxon>
        <taxon>Verrucomicrobiota</taxon>
        <taxon>Verrucomicrobiia</taxon>
        <taxon>Verrucomicrobiales</taxon>
        <taxon>Verrucomicrobiaceae</taxon>
        <taxon>Luteolibacter</taxon>
    </lineage>
</organism>
<gene>
    <name evidence="3" type="ORF">WKV53_23770</name>
</gene>
<dbReference type="Pfam" id="PF08681">
    <property type="entry name" value="TacA1"/>
    <property type="match status" value="1"/>
</dbReference>
<comment type="caution">
    <text evidence="3">The sequence shown here is derived from an EMBL/GenBank/DDBJ whole genome shotgun (WGS) entry which is preliminary data.</text>
</comment>
<sequence length="104" mass="11445">MAHNVAVSGATPKTPKAERLVARVSPDDKRTIERAAALSGQSVASFVVAHARDAAERALERHDRIRLNAEDSRRFVEGLLGPARKVPKAVKEAFEDYRQTVREA</sequence>